<keyword evidence="7" id="KW-0255">Endonuclease</keyword>
<dbReference type="PROSITE" id="PS50994">
    <property type="entry name" value="INTEGRASE"/>
    <property type="match status" value="1"/>
</dbReference>
<dbReference type="GO" id="GO:0003887">
    <property type="term" value="F:DNA-directed DNA polymerase activity"/>
    <property type="evidence" value="ECO:0007669"/>
    <property type="project" value="UniProtKB-KW"/>
</dbReference>
<evidence type="ECO:0000256" key="12">
    <source>
        <dbReference type="ARBA" id="ARBA00022918"/>
    </source>
</evidence>
<evidence type="ECO:0000256" key="14">
    <source>
        <dbReference type="ARBA" id="ARBA00023113"/>
    </source>
</evidence>
<dbReference type="InterPro" id="IPR036875">
    <property type="entry name" value="Znf_CCHC_sf"/>
</dbReference>
<dbReference type="OrthoDB" id="413361at2759"/>
<keyword evidence="9" id="KW-0067">ATP-binding</keyword>
<keyword evidence="16" id="KW-0511">Multifunctional enzyme</keyword>
<dbReference type="Pfam" id="PF22936">
    <property type="entry name" value="Pol_BBD"/>
    <property type="match status" value="1"/>
</dbReference>
<dbReference type="GO" id="GO:0006508">
    <property type="term" value="P:proteolysis"/>
    <property type="evidence" value="ECO:0007669"/>
    <property type="project" value="UniProtKB-KW"/>
</dbReference>
<keyword evidence="17" id="KW-0862">Zinc</keyword>
<dbReference type="InterPro" id="IPR054722">
    <property type="entry name" value="PolX-like_BBD"/>
</dbReference>
<dbReference type="OMA" id="KSWLEWR"/>
<keyword evidence="8" id="KW-0378">Hydrolase</keyword>
<evidence type="ECO:0000256" key="9">
    <source>
        <dbReference type="ARBA" id="ARBA00022840"/>
    </source>
</evidence>
<evidence type="ECO:0000256" key="8">
    <source>
        <dbReference type="ARBA" id="ARBA00022801"/>
    </source>
</evidence>
<evidence type="ECO:0000256" key="7">
    <source>
        <dbReference type="ARBA" id="ARBA00022759"/>
    </source>
</evidence>
<evidence type="ECO:0000313" key="21">
    <source>
        <dbReference type="EMBL" id="KAA8498391.1"/>
    </source>
</evidence>
<keyword evidence="2" id="KW-1188">Viral release from host cell</keyword>
<keyword evidence="13" id="KW-0239">DNA-directed DNA polymerase</keyword>
<evidence type="ECO:0000259" key="20">
    <source>
        <dbReference type="PROSITE" id="PS50994"/>
    </source>
</evidence>
<dbReference type="GO" id="GO:0005524">
    <property type="term" value="F:ATP binding"/>
    <property type="evidence" value="ECO:0007669"/>
    <property type="project" value="UniProtKB-KW"/>
</dbReference>
<dbReference type="PROSITE" id="PS50158">
    <property type="entry name" value="ZF_CCHC"/>
    <property type="match status" value="1"/>
</dbReference>
<dbReference type="GO" id="GO:0004519">
    <property type="term" value="F:endonuclease activity"/>
    <property type="evidence" value="ECO:0007669"/>
    <property type="project" value="UniProtKB-KW"/>
</dbReference>
<keyword evidence="22" id="KW-1185">Reference proteome</keyword>
<dbReference type="GO" id="GO:0006310">
    <property type="term" value="P:DNA recombination"/>
    <property type="evidence" value="ECO:0007669"/>
    <property type="project" value="UniProtKB-KW"/>
</dbReference>
<keyword evidence="4" id="KW-0540">Nuclease</keyword>
<keyword evidence="5" id="KW-0479">Metal-binding</keyword>
<dbReference type="SUPFAM" id="SSF53098">
    <property type="entry name" value="Ribonuclease H-like"/>
    <property type="match status" value="1"/>
</dbReference>
<dbReference type="Pfam" id="PF00665">
    <property type="entry name" value="rve"/>
    <property type="match status" value="1"/>
</dbReference>
<comment type="function">
    <text evidence="1">The aspartyl protease (PR) mediates the proteolytic cleavages of the Gag and Gag-Pol polyproteins after assembly of the VLP.</text>
</comment>
<dbReference type="PANTHER" id="PTHR42648:SF11">
    <property type="entry name" value="TRANSPOSON TY4-P GAG-POL POLYPROTEIN"/>
    <property type="match status" value="1"/>
</dbReference>
<keyword evidence="11" id="KW-0229">DNA integration</keyword>
<dbReference type="CDD" id="cd09272">
    <property type="entry name" value="RNase_HI_RT_Ty1"/>
    <property type="match status" value="1"/>
</dbReference>
<proteinExistence type="predicted"/>
<evidence type="ECO:0000256" key="13">
    <source>
        <dbReference type="ARBA" id="ARBA00022932"/>
    </source>
</evidence>
<dbReference type="EMBL" id="VRMN01000001">
    <property type="protein sequence ID" value="KAA8498391.1"/>
    <property type="molecule type" value="Genomic_DNA"/>
</dbReference>
<dbReference type="InterPro" id="IPR036397">
    <property type="entry name" value="RNaseH_sf"/>
</dbReference>
<keyword evidence="6" id="KW-0547">Nucleotide-binding</keyword>
<evidence type="ECO:0000313" key="22">
    <source>
        <dbReference type="Proteomes" id="UP000324585"/>
    </source>
</evidence>
<evidence type="ECO:0000256" key="17">
    <source>
        <dbReference type="PROSITE-ProRule" id="PRU00047"/>
    </source>
</evidence>
<dbReference type="InterPro" id="IPR057670">
    <property type="entry name" value="SH3_retrovirus"/>
</dbReference>
<feature type="region of interest" description="Disordered" evidence="18">
    <location>
        <begin position="267"/>
        <end position="287"/>
    </location>
</feature>
<dbReference type="Pfam" id="PF25597">
    <property type="entry name" value="SH3_retrovirus"/>
    <property type="match status" value="1"/>
</dbReference>
<evidence type="ECO:0000256" key="4">
    <source>
        <dbReference type="ARBA" id="ARBA00022722"/>
    </source>
</evidence>
<dbReference type="SUPFAM" id="SSF57756">
    <property type="entry name" value="Retrovirus zinc finger-like domains"/>
    <property type="match status" value="1"/>
</dbReference>
<dbReference type="SMART" id="SM00343">
    <property type="entry name" value="ZnF_C2HC"/>
    <property type="match status" value="1"/>
</dbReference>
<keyword evidence="10" id="KW-0460">Magnesium</keyword>
<sequence length="1559" mass="170424">MALTFGNTIPTVLSGTPVQQVMSPAFVLRADCANFPSWCVRVKLLLCEKEVWEVVVGGKTTGAAPGEAATAGASMSTSRDTAVDAVKDQKAKGLIGSMVDETLMHVVADSETAAEAWTKLEKMAKSAAPVYERELRKQLANFGQNTGKPVGNLLGIMAVLRRELRLLGVELSEAEYVQALFEALPVEFAATEQAWISGGGKASVDELHAMLLAVERQMARHANAAVEGAALLTRARGNPGDYRHSHGSAQARTTFRGACWKCGREGHTRRNCPQNTDKGGHGTDGSSPVGSLGAACFALMTKSYADAARAHVLTKTQPTKSTIPDARWIIDSGASRHMTANRNLLENIRACSERIRVADDREVSASAVGDAWVSNVLLSNVLFVPGLAHSLISVPALTAEGARVKFEHDRCCVEGKNVNWKLEGKLQGGLYALRSSTAQTRAKLEHQRLCHPSDESFCDTCVRAKAARRSYPASSQRAEKPLELVHSDLLTITPQGFRGERYVVTLLDDATGLAGCFPIRHKSETLTALKSMVRAMEAMCGHSVRALRTDKGTEYVNAPTRAWADASGIRLESGPPFVPQMNGSAERFNRTLLERVRAVVLAKGLNKHLWPELAPAVCYVLNRSPNTRGTVPIVACGKSGDLDHLRVLGSRAYVYERGPDKLDARARAGILVGYGERHKVYRILLNGTQTVVEATNVRIIEEDQAHELEATRAETETATGLVHNNGPDVPRLLHESGGDTADNTGLASERRQVTTEEHAWTLDEDEAMANSLISNGWNFERAAEHDDLRRRSPLEILQRARDLGLTEQNFREMLYVNESEEDAGAQRGRSASEEQGLTHTMTPRYQHERGEPVQQDSPPPAPRRSERLRRPPARFWNSPEDAHLSVVMATEPTPCAYVTRLITQKEELETMEAKEAIKKELGAMISMSVFDPDSVIEYDEARKHIGAQFVRGKLIVSEKFVEQDANRRVLKARLVAQGCLIYDCNGHLVRDNTFQYEKPIGLRSARIAIAHGRIAGDLATFDVDSAYLSTELKGPKTFLELPMEARPESWGIRFARPVVPLIKALYGLPRSGADFGADARQKIIKQGWAQASGDMNMYFKAFGCAKVLMALYVDDGLLAGDPEAVDKAILEICAIFKISKAIERMSKGGKVTFLGMTVDAGPDAWSLHSNGYSTLILNNALPKLGYRFENGSWVCRKAKTPLSDVQASCETQRSSGTVACEPWIRTTVGQLMWLARAARPDLAHAAAWVARYVDAWDDRASSALDRVLRYLLWHKNASVVYPRPPEADKNGLLSFRLEVFCDADFAGCLSTRRSTTGFVVFARSGALVYLLEWHSSRQRSCSTSTTEAELAAMASSLKIGLMPAWLMQEDLMPPNDKRGPMRAILRCDNEAAIACVRRGWSDKLLHMSKTHGVEVAWIHEVTELAGLALLVRIDTKANTADMFTKALSADKFLRHRDQVVQVAAASEGACEDITVHSHLMQEPEHVGSRTATCPADGAKGGKGVTTPCRAGRASQPVRAAVQLLSGTSTSAHAARVAFTCPAGHTAALYKERLAPRLHA</sequence>
<accession>A0A5J4Z3D7</accession>
<dbReference type="Gene3D" id="3.30.420.10">
    <property type="entry name" value="Ribonuclease H-like superfamily/Ribonuclease H"/>
    <property type="match status" value="1"/>
</dbReference>
<evidence type="ECO:0000256" key="5">
    <source>
        <dbReference type="ARBA" id="ARBA00022723"/>
    </source>
</evidence>
<evidence type="ECO:0000256" key="3">
    <source>
        <dbReference type="ARBA" id="ARBA00022670"/>
    </source>
</evidence>
<evidence type="ECO:0000256" key="11">
    <source>
        <dbReference type="ARBA" id="ARBA00022908"/>
    </source>
</evidence>
<dbReference type="Pfam" id="PF00098">
    <property type="entry name" value="zf-CCHC"/>
    <property type="match status" value="1"/>
</dbReference>
<dbReference type="GO" id="GO:0008233">
    <property type="term" value="F:peptidase activity"/>
    <property type="evidence" value="ECO:0007669"/>
    <property type="project" value="UniProtKB-KW"/>
</dbReference>
<dbReference type="InterPro" id="IPR012337">
    <property type="entry name" value="RNaseH-like_sf"/>
</dbReference>
<reference evidence="22" key="1">
    <citation type="journal article" date="2019" name="Nat. Commun.">
        <title>Expansion of phycobilisome linker gene families in mesophilic red algae.</title>
        <authorList>
            <person name="Lee J."/>
            <person name="Kim D."/>
            <person name="Bhattacharya D."/>
            <person name="Yoon H.S."/>
        </authorList>
    </citation>
    <scope>NUCLEOTIDE SEQUENCE [LARGE SCALE GENOMIC DNA]</scope>
    <source>
        <strain evidence="22">CCMP 1328</strain>
    </source>
</reference>
<evidence type="ECO:0000256" key="18">
    <source>
        <dbReference type="SAM" id="MobiDB-lite"/>
    </source>
</evidence>
<keyword evidence="14" id="KW-0917">Virion maturation</keyword>
<feature type="region of interest" description="Disordered" evidence="18">
    <location>
        <begin position="1483"/>
        <end position="1502"/>
    </location>
</feature>
<evidence type="ECO:0000256" key="6">
    <source>
        <dbReference type="ARBA" id="ARBA00022741"/>
    </source>
</evidence>
<dbReference type="Pfam" id="PF07727">
    <property type="entry name" value="RVT_2"/>
    <property type="match status" value="1"/>
</dbReference>
<evidence type="ECO:0000256" key="10">
    <source>
        <dbReference type="ARBA" id="ARBA00022842"/>
    </source>
</evidence>
<dbReference type="InterPro" id="IPR001584">
    <property type="entry name" value="Integrase_cat-core"/>
</dbReference>
<dbReference type="GO" id="GO:0008270">
    <property type="term" value="F:zinc ion binding"/>
    <property type="evidence" value="ECO:0007669"/>
    <property type="project" value="UniProtKB-KW"/>
</dbReference>
<keyword evidence="3" id="KW-0645">Protease</keyword>
<comment type="caution">
    <text evidence="21">The sequence shown here is derived from an EMBL/GenBank/DDBJ whole genome shotgun (WGS) entry which is preliminary data.</text>
</comment>
<protein>
    <submittedName>
        <fullName evidence="21">Copia protein</fullName>
    </submittedName>
</protein>
<dbReference type="GO" id="GO:0003964">
    <property type="term" value="F:RNA-directed DNA polymerase activity"/>
    <property type="evidence" value="ECO:0007669"/>
    <property type="project" value="UniProtKB-KW"/>
</dbReference>
<gene>
    <name evidence="21" type="ORF">FVE85_5976</name>
</gene>
<dbReference type="Pfam" id="PF14223">
    <property type="entry name" value="Retrotran_gag_2"/>
    <property type="match status" value="1"/>
</dbReference>
<keyword evidence="15" id="KW-0233">DNA recombination</keyword>
<dbReference type="GO" id="GO:0015074">
    <property type="term" value="P:DNA integration"/>
    <property type="evidence" value="ECO:0007669"/>
    <property type="project" value="UniProtKB-KW"/>
</dbReference>
<keyword evidence="13" id="KW-0548">Nucleotidyltransferase</keyword>
<dbReference type="PANTHER" id="PTHR42648">
    <property type="entry name" value="TRANSPOSASE, PUTATIVE-RELATED"/>
    <property type="match status" value="1"/>
</dbReference>
<dbReference type="GO" id="GO:0003676">
    <property type="term" value="F:nucleic acid binding"/>
    <property type="evidence" value="ECO:0007669"/>
    <property type="project" value="InterPro"/>
</dbReference>
<feature type="domain" description="CCHC-type" evidence="19">
    <location>
        <begin position="259"/>
        <end position="274"/>
    </location>
</feature>
<dbReference type="Proteomes" id="UP000324585">
    <property type="component" value="Unassembled WGS sequence"/>
</dbReference>
<evidence type="ECO:0000256" key="2">
    <source>
        <dbReference type="ARBA" id="ARBA00022612"/>
    </source>
</evidence>
<feature type="region of interest" description="Disordered" evidence="18">
    <location>
        <begin position="843"/>
        <end position="875"/>
    </location>
</feature>
<keyword evidence="12" id="KW-0695">RNA-directed DNA polymerase</keyword>
<organism evidence="21 22">
    <name type="scientific">Porphyridium purpureum</name>
    <name type="common">Red alga</name>
    <name type="synonym">Porphyridium cruentum</name>
    <dbReference type="NCBI Taxonomy" id="35688"/>
    <lineage>
        <taxon>Eukaryota</taxon>
        <taxon>Rhodophyta</taxon>
        <taxon>Bangiophyceae</taxon>
        <taxon>Porphyridiales</taxon>
        <taxon>Porphyridiaceae</taxon>
        <taxon>Porphyridium</taxon>
    </lineage>
</organism>
<dbReference type="InterPro" id="IPR001878">
    <property type="entry name" value="Znf_CCHC"/>
</dbReference>
<evidence type="ECO:0000256" key="16">
    <source>
        <dbReference type="ARBA" id="ARBA00023268"/>
    </source>
</evidence>
<feature type="domain" description="Integrase catalytic" evidence="20">
    <location>
        <begin position="477"/>
        <end position="652"/>
    </location>
</feature>
<dbReference type="InterPro" id="IPR039537">
    <property type="entry name" value="Retrotran_Ty1/copia-like"/>
</dbReference>
<dbReference type="InterPro" id="IPR013103">
    <property type="entry name" value="RVT_2"/>
</dbReference>
<evidence type="ECO:0000256" key="1">
    <source>
        <dbReference type="ARBA" id="ARBA00002180"/>
    </source>
</evidence>
<name>A0A5J4Z3D7_PORPP</name>
<keyword evidence="17" id="KW-0863">Zinc-finger</keyword>
<keyword evidence="13" id="KW-0808">Transferase</keyword>
<evidence type="ECO:0000256" key="15">
    <source>
        <dbReference type="ARBA" id="ARBA00023172"/>
    </source>
</evidence>
<evidence type="ECO:0000259" key="19">
    <source>
        <dbReference type="PROSITE" id="PS50158"/>
    </source>
</evidence>